<dbReference type="GO" id="GO:0007030">
    <property type="term" value="P:Golgi organization"/>
    <property type="evidence" value="ECO:0007669"/>
    <property type="project" value="TreeGrafter"/>
</dbReference>
<evidence type="ECO:0000313" key="3">
    <source>
        <dbReference type="Proteomes" id="UP000000709"/>
    </source>
</evidence>
<dbReference type="OrthoDB" id="8918678at2759"/>
<feature type="region of interest" description="Disordered" evidence="1">
    <location>
        <begin position="193"/>
        <end position="312"/>
    </location>
</feature>
<feature type="non-terminal residue" evidence="2">
    <location>
        <position position="1"/>
    </location>
</feature>
<dbReference type="Proteomes" id="UP000000709">
    <property type="component" value="Unassembled WGS sequence"/>
</dbReference>
<dbReference type="GO" id="GO:0070973">
    <property type="term" value="P:protein localization to endoplasmic reticulum exit site"/>
    <property type="evidence" value="ECO:0007669"/>
    <property type="project" value="TreeGrafter"/>
</dbReference>
<proteinExistence type="predicted"/>
<dbReference type="EMBL" id="GL996502">
    <property type="protein sequence ID" value="EGW32047.1"/>
    <property type="molecule type" value="Genomic_DNA"/>
</dbReference>
<feature type="compositionally biased region" description="Pro residues" evidence="1">
    <location>
        <begin position="220"/>
        <end position="235"/>
    </location>
</feature>
<keyword evidence="3" id="KW-1185">Reference proteome</keyword>
<dbReference type="KEGG" id="spaa:SPAPADRAFT_61142"/>
<dbReference type="PANTHER" id="PTHR13402">
    <property type="entry name" value="RGPR-RELATED"/>
    <property type="match status" value="1"/>
</dbReference>
<dbReference type="GO" id="GO:0012507">
    <property type="term" value="C:ER to Golgi transport vesicle membrane"/>
    <property type="evidence" value="ECO:0007669"/>
    <property type="project" value="TreeGrafter"/>
</dbReference>
<evidence type="ECO:0008006" key="4">
    <source>
        <dbReference type="Google" id="ProtNLM"/>
    </source>
</evidence>
<dbReference type="PANTHER" id="PTHR13402:SF6">
    <property type="entry name" value="SECRETORY 16, ISOFORM I"/>
    <property type="match status" value="1"/>
</dbReference>
<dbReference type="OMA" id="EDGRWFN"/>
<dbReference type="AlphaFoldDB" id="G3AP16"/>
<dbReference type="RefSeq" id="XP_007375323.1">
    <property type="nucleotide sequence ID" value="XM_007375261.1"/>
</dbReference>
<gene>
    <name evidence="2" type="ORF">SPAPADRAFT_61142</name>
</gene>
<accession>G3AP16</accession>
<sequence length="312" mass="34065">FDEIPGSQLHTPKPHPLTLNQFGGPSPAEFAASYQEPSNPKFGFDGFPIPGSPEYTTRANSVIGANPPPSGLFSSRLSQSQQSQLYQQYEVEDDTVKDYVPIAEDEDEDDEDVKLAKKKLQEKQAKLKKQQEQQQREHQRQQQQRSQRGKGEDGRWFNFLGKNNDGKPKPTRANLGEKENLFYYDEEHKRWLDKTKPVEEQLKAAETPPPPMMKRKAPNGPSPLGAPPATGPGPARPGNALASPHLVATSAANEDGAAPPKPQPKSQANTPSLATASLDNLLAMSAGGSSTGKKAKRGGARRARVNVMDLQS</sequence>
<protein>
    <recommendedName>
        <fullName evidence="4">COPII coat assembly protein SEC16</fullName>
    </recommendedName>
</protein>
<dbReference type="GO" id="GO:0070971">
    <property type="term" value="C:endoplasmic reticulum exit site"/>
    <property type="evidence" value="ECO:0007669"/>
    <property type="project" value="TreeGrafter"/>
</dbReference>
<dbReference type="InParanoid" id="G3AP16"/>
<evidence type="ECO:0000256" key="1">
    <source>
        <dbReference type="SAM" id="MobiDB-lite"/>
    </source>
</evidence>
<dbReference type="GeneID" id="18873738"/>
<feature type="compositionally biased region" description="Basic and acidic residues" evidence="1">
    <location>
        <begin position="193"/>
        <end position="203"/>
    </location>
</feature>
<organism evidence="3">
    <name type="scientific">Spathaspora passalidarum (strain NRRL Y-27907 / 11-Y1)</name>
    <dbReference type="NCBI Taxonomy" id="619300"/>
    <lineage>
        <taxon>Eukaryota</taxon>
        <taxon>Fungi</taxon>
        <taxon>Dikarya</taxon>
        <taxon>Ascomycota</taxon>
        <taxon>Saccharomycotina</taxon>
        <taxon>Pichiomycetes</taxon>
        <taxon>Debaryomycetaceae</taxon>
        <taxon>Spathaspora</taxon>
    </lineage>
</organism>
<feature type="compositionally biased region" description="Acidic residues" evidence="1">
    <location>
        <begin position="103"/>
        <end position="112"/>
    </location>
</feature>
<evidence type="ECO:0000313" key="2">
    <source>
        <dbReference type="EMBL" id="EGW32047.1"/>
    </source>
</evidence>
<name>G3AP16_SPAPN</name>
<feature type="compositionally biased region" description="Polar residues" evidence="1">
    <location>
        <begin position="269"/>
        <end position="278"/>
    </location>
</feature>
<dbReference type="HOGENOM" id="CLU_893001_0_0_1"/>
<dbReference type="CDD" id="cd01765">
    <property type="entry name" value="FERM_F0_F1"/>
    <property type="match status" value="1"/>
</dbReference>
<dbReference type="eggNOG" id="KOG1913">
    <property type="taxonomic scope" value="Eukaryota"/>
</dbReference>
<feature type="region of interest" description="Disordered" evidence="1">
    <location>
        <begin position="1"/>
        <end position="178"/>
    </location>
</feature>
<dbReference type="STRING" id="619300.G3AP16"/>
<feature type="compositionally biased region" description="Basic and acidic residues" evidence="1">
    <location>
        <begin position="113"/>
        <end position="140"/>
    </location>
</feature>
<feature type="compositionally biased region" description="Low complexity" evidence="1">
    <location>
        <begin position="71"/>
        <end position="88"/>
    </location>
</feature>
<feature type="compositionally biased region" description="Basic residues" evidence="1">
    <location>
        <begin position="293"/>
        <end position="304"/>
    </location>
</feature>
<reference evidence="2 3" key="1">
    <citation type="journal article" date="2011" name="Proc. Natl. Acad. Sci. U.S.A.">
        <title>Comparative genomics of xylose-fermenting fungi for enhanced biofuel production.</title>
        <authorList>
            <person name="Wohlbach D.J."/>
            <person name="Kuo A."/>
            <person name="Sato T.K."/>
            <person name="Potts K.M."/>
            <person name="Salamov A.A."/>
            <person name="LaButti K.M."/>
            <person name="Sun H."/>
            <person name="Clum A."/>
            <person name="Pangilinan J.L."/>
            <person name="Lindquist E.A."/>
            <person name="Lucas S."/>
            <person name="Lapidus A."/>
            <person name="Jin M."/>
            <person name="Gunawan C."/>
            <person name="Balan V."/>
            <person name="Dale B.E."/>
            <person name="Jeffries T.W."/>
            <person name="Zinkel R."/>
            <person name="Barry K.W."/>
            <person name="Grigoriev I.V."/>
            <person name="Gasch A.P."/>
        </authorList>
    </citation>
    <scope>NUCLEOTIDE SEQUENCE [LARGE SCALE GENOMIC DNA]</scope>
    <source>
        <strain evidence="3">NRRL Y-27907 / 11-Y1</strain>
    </source>
</reference>